<feature type="transmembrane region" description="Helical" evidence="1">
    <location>
        <begin position="39"/>
        <end position="60"/>
    </location>
</feature>
<keyword evidence="1" id="KW-1133">Transmembrane helix</keyword>
<dbReference type="AlphaFoldDB" id="A0A6A4RNN2"/>
<evidence type="ECO:0000313" key="2">
    <source>
        <dbReference type="EMBL" id="KAF0021788.1"/>
    </source>
</evidence>
<accession>A0A6A4RNN2</accession>
<reference evidence="2 3" key="1">
    <citation type="submission" date="2019-06" db="EMBL/GenBank/DDBJ databases">
        <title>Draft genomes of female and male turbot (Scophthalmus maximus).</title>
        <authorList>
            <person name="Xu H."/>
            <person name="Xu X.-W."/>
            <person name="Shao C."/>
            <person name="Chen S."/>
        </authorList>
    </citation>
    <scope>NUCLEOTIDE SEQUENCE [LARGE SCALE GENOMIC DNA]</scope>
    <source>
        <strain evidence="2">Ysfricsl-2016a</strain>
        <tissue evidence="2">Blood</tissue>
    </source>
</reference>
<evidence type="ECO:0000256" key="1">
    <source>
        <dbReference type="SAM" id="Phobius"/>
    </source>
</evidence>
<evidence type="ECO:0000313" key="3">
    <source>
        <dbReference type="Proteomes" id="UP000438429"/>
    </source>
</evidence>
<gene>
    <name evidence="2" type="ORF">F2P81_025959</name>
</gene>
<keyword evidence="1" id="KW-0812">Transmembrane</keyword>
<keyword evidence="1" id="KW-0472">Membrane</keyword>
<comment type="caution">
    <text evidence="2">The sequence shown here is derived from an EMBL/GenBank/DDBJ whole genome shotgun (WGS) entry which is preliminary data.</text>
</comment>
<name>A0A6A4RNN2_SCOMX</name>
<sequence length="81" mass="8906">MKSNERVPTCAPQRAQASATLFTHTYAITRSERSTMKGCFIFFSVILGSSIVSVRIAWYVPPVPVTASTTCLTLVMCIECK</sequence>
<dbReference type="EMBL" id="VEVO01001932">
    <property type="protein sequence ID" value="KAF0021788.1"/>
    <property type="molecule type" value="Genomic_DNA"/>
</dbReference>
<dbReference type="Proteomes" id="UP000438429">
    <property type="component" value="Unassembled WGS sequence"/>
</dbReference>
<organism evidence="2 3">
    <name type="scientific">Scophthalmus maximus</name>
    <name type="common">Turbot</name>
    <name type="synonym">Psetta maxima</name>
    <dbReference type="NCBI Taxonomy" id="52904"/>
    <lineage>
        <taxon>Eukaryota</taxon>
        <taxon>Metazoa</taxon>
        <taxon>Chordata</taxon>
        <taxon>Craniata</taxon>
        <taxon>Vertebrata</taxon>
        <taxon>Euteleostomi</taxon>
        <taxon>Actinopterygii</taxon>
        <taxon>Neopterygii</taxon>
        <taxon>Teleostei</taxon>
        <taxon>Neoteleostei</taxon>
        <taxon>Acanthomorphata</taxon>
        <taxon>Carangaria</taxon>
        <taxon>Pleuronectiformes</taxon>
        <taxon>Pleuronectoidei</taxon>
        <taxon>Scophthalmidae</taxon>
        <taxon>Scophthalmus</taxon>
    </lineage>
</organism>
<proteinExistence type="predicted"/>
<protein>
    <submittedName>
        <fullName evidence="2">Uncharacterized protein</fullName>
    </submittedName>
</protein>